<feature type="domain" description="DUF4097" evidence="2">
    <location>
        <begin position="118"/>
        <end position="316"/>
    </location>
</feature>
<dbReference type="Proteomes" id="UP000199223">
    <property type="component" value="Unassembled WGS sequence"/>
</dbReference>
<proteinExistence type="predicted"/>
<dbReference type="STRING" id="856736.SAMN04488058_101473"/>
<keyword evidence="4" id="KW-1185">Reference proteome</keyword>
<gene>
    <name evidence="3" type="ORF">SAMN04488058_101473</name>
</gene>
<organism evidence="3 4">
    <name type="scientific">Deinococcus reticulitermitis</name>
    <dbReference type="NCBI Taxonomy" id="856736"/>
    <lineage>
        <taxon>Bacteria</taxon>
        <taxon>Thermotogati</taxon>
        <taxon>Deinococcota</taxon>
        <taxon>Deinococci</taxon>
        <taxon>Deinococcales</taxon>
        <taxon>Deinococcaceae</taxon>
        <taxon>Deinococcus</taxon>
    </lineage>
</organism>
<protein>
    <recommendedName>
        <fullName evidence="2">DUF4097 domain-containing protein</fullName>
    </recommendedName>
</protein>
<dbReference type="RefSeq" id="WP_245745175.1">
    <property type="nucleotide sequence ID" value="NZ_FNZA01000001.1"/>
</dbReference>
<evidence type="ECO:0000313" key="4">
    <source>
        <dbReference type="Proteomes" id="UP000199223"/>
    </source>
</evidence>
<dbReference type="Pfam" id="PF13349">
    <property type="entry name" value="DUF4097"/>
    <property type="match status" value="1"/>
</dbReference>
<dbReference type="EMBL" id="FNZA01000001">
    <property type="protein sequence ID" value="SEI73546.1"/>
    <property type="molecule type" value="Genomic_DNA"/>
</dbReference>
<evidence type="ECO:0000259" key="2">
    <source>
        <dbReference type="Pfam" id="PF13349"/>
    </source>
</evidence>
<dbReference type="InterPro" id="IPR025164">
    <property type="entry name" value="Toastrack_DUF4097"/>
</dbReference>
<evidence type="ECO:0000256" key="1">
    <source>
        <dbReference type="SAM" id="Phobius"/>
    </source>
</evidence>
<reference evidence="4" key="1">
    <citation type="submission" date="2016-10" db="EMBL/GenBank/DDBJ databases">
        <authorList>
            <person name="Varghese N."/>
            <person name="Submissions S."/>
        </authorList>
    </citation>
    <scope>NUCLEOTIDE SEQUENCE [LARGE SCALE GENOMIC DNA]</scope>
    <source>
        <strain evidence="4">CGMCC 1.10218</strain>
    </source>
</reference>
<keyword evidence="1" id="KW-0472">Membrane</keyword>
<keyword evidence="1" id="KW-0812">Transmembrane</keyword>
<name>A0A1H6T2T4_9DEIO</name>
<feature type="transmembrane region" description="Helical" evidence="1">
    <location>
        <begin position="25"/>
        <end position="45"/>
    </location>
</feature>
<keyword evidence="1" id="KW-1133">Transmembrane helix</keyword>
<sequence>MKRAQAGWVSASVRADPTRPRPLLPVLARMSLGLGLALCGAALLWQGSTLRPIPGLVVSRTPFSVPLDGKLPLDLATSAALRFGSDRGSLTLGPLPPGSPELLSGAAKHRARNPLSLDTRRLGHDVRFGAWLAVSDPYERGTVTVSDPQPVQHELTARLSPEVPLTLSTETSVGAQTLDLTGLRLRGVTVRSDRGDLRLRLPGRPGGPYAVITRAGSVTVRASPGAAPEALRVNARAGDLDLDLGGARIEALGVGNLSGDVTLTLPAQFSRGSVTTTTGDVSVTARPGTRGNLDLRTQGGAVTLRLPKTLRTRVRFTDRDTLLLPEGTPPATAPALDLFVDAPEENFRLVETD</sequence>
<accession>A0A1H6T2T4</accession>
<dbReference type="AlphaFoldDB" id="A0A1H6T2T4"/>
<evidence type="ECO:0000313" key="3">
    <source>
        <dbReference type="EMBL" id="SEI73546.1"/>
    </source>
</evidence>